<organism evidence="3 4">
    <name type="scientific">Pontivivens nitratireducens</name>
    <dbReference type="NCBI Taxonomy" id="2758038"/>
    <lineage>
        <taxon>Bacteria</taxon>
        <taxon>Pseudomonadati</taxon>
        <taxon>Pseudomonadota</taxon>
        <taxon>Alphaproteobacteria</taxon>
        <taxon>Rhodobacterales</taxon>
        <taxon>Paracoccaceae</taxon>
        <taxon>Pontivivens</taxon>
    </lineage>
</organism>
<protein>
    <submittedName>
        <fullName evidence="3">Thermonuclease family protein</fullName>
    </submittedName>
</protein>
<evidence type="ECO:0000256" key="1">
    <source>
        <dbReference type="SAM" id="SignalP"/>
    </source>
</evidence>
<evidence type="ECO:0000313" key="3">
    <source>
        <dbReference type="EMBL" id="QIK40239.1"/>
    </source>
</evidence>
<dbReference type="SMART" id="SM00318">
    <property type="entry name" value="SNc"/>
    <property type="match status" value="1"/>
</dbReference>
<dbReference type="Proteomes" id="UP000500791">
    <property type="component" value="Chromosome"/>
</dbReference>
<dbReference type="InterPro" id="IPR016071">
    <property type="entry name" value="Staphylococal_nuclease_OB-fold"/>
</dbReference>
<reference evidence="3 4" key="1">
    <citation type="submission" date="2020-03" db="EMBL/GenBank/DDBJ databases">
        <title>Complete genome sequence of Monaibacterium sp. ALG8 with diverse plasmids.</title>
        <authorList>
            <person name="Sun C."/>
        </authorList>
    </citation>
    <scope>NUCLEOTIDE SEQUENCE [LARGE SCALE GENOMIC DNA]</scope>
    <source>
        <strain evidence="3 4">ALG8</strain>
    </source>
</reference>
<evidence type="ECO:0000313" key="4">
    <source>
        <dbReference type="Proteomes" id="UP000500791"/>
    </source>
</evidence>
<sequence length="209" mass="22465">MFRIFVLLLVIALPASAQSVSGFADVTDGDTLQVGGVKVRLAGIDAPERHQLCGTSTCGIAATQTLVALIGNDTITCVLNGGRTYDRIAGTCSTPRVADLGRAMVMSGYAMDEPRYPPDYTFETQQAARSGHGMWVDPAQPAWVWRAAQTSSTTTPRDSDCAIRGNISANGRIYHVPGSQYYDRTSINASERWFCSVAEAEAAGWRAPR</sequence>
<dbReference type="InterPro" id="IPR035437">
    <property type="entry name" value="SNase_OB-fold_sf"/>
</dbReference>
<dbReference type="RefSeq" id="WP_166189472.1">
    <property type="nucleotide sequence ID" value="NZ_CP049811.1"/>
</dbReference>
<feature type="domain" description="TNase-like" evidence="2">
    <location>
        <begin position="17"/>
        <end position="137"/>
    </location>
</feature>
<accession>A0A6G7VJM7</accession>
<proteinExistence type="predicted"/>
<dbReference type="EMBL" id="CP049811">
    <property type="protein sequence ID" value="QIK40239.1"/>
    <property type="molecule type" value="Genomic_DNA"/>
</dbReference>
<dbReference type="KEGG" id="mon:G8E03_05345"/>
<keyword evidence="4" id="KW-1185">Reference proteome</keyword>
<name>A0A6G7VJM7_9RHOB</name>
<keyword evidence="1" id="KW-0732">Signal</keyword>
<dbReference type="Pfam" id="PF00565">
    <property type="entry name" value="SNase"/>
    <property type="match status" value="1"/>
</dbReference>
<gene>
    <name evidence="3" type="ORF">G8E03_05345</name>
</gene>
<evidence type="ECO:0000259" key="2">
    <source>
        <dbReference type="SMART" id="SM00318"/>
    </source>
</evidence>
<feature type="chain" id="PRO_5026233222" evidence="1">
    <location>
        <begin position="18"/>
        <end position="209"/>
    </location>
</feature>
<dbReference type="AlphaFoldDB" id="A0A6G7VJM7"/>
<dbReference type="SUPFAM" id="SSF50199">
    <property type="entry name" value="Staphylococcal nuclease"/>
    <property type="match status" value="1"/>
</dbReference>
<feature type="signal peptide" evidence="1">
    <location>
        <begin position="1"/>
        <end position="17"/>
    </location>
</feature>
<dbReference type="Gene3D" id="2.40.50.90">
    <property type="match status" value="1"/>
</dbReference>